<dbReference type="InterPro" id="IPR043504">
    <property type="entry name" value="Peptidase_S1_PA_chymotrypsin"/>
</dbReference>
<dbReference type="InterPro" id="IPR001254">
    <property type="entry name" value="Trypsin_dom"/>
</dbReference>
<name>A0A8J7TGP4_ATRSP</name>
<dbReference type="PRINTS" id="PR00722">
    <property type="entry name" value="CHYMOTRYPSIN"/>
</dbReference>
<dbReference type="PANTHER" id="PTHR24271:SF54">
    <property type="entry name" value="COMPLEMENT FACTOR D"/>
    <property type="match status" value="1"/>
</dbReference>
<evidence type="ECO:0000256" key="6">
    <source>
        <dbReference type="ARBA" id="ARBA00022825"/>
    </source>
</evidence>
<dbReference type="SUPFAM" id="SSF50494">
    <property type="entry name" value="Trypsin-like serine proteases"/>
    <property type="match status" value="1"/>
</dbReference>
<keyword evidence="2" id="KW-0964">Secreted</keyword>
<dbReference type="InterPro" id="IPR033116">
    <property type="entry name" value="TRYPSIN_SER"/>
</dbReference>
<keyword evidence="8" id="KW-1015">Disulfide bond</keyword>
<keyword evidence="6 9" id="KW-0720">Serine protease</keyword>
<feature type="non-terminal residue" evidence="11">
    <location>
        <position position="1"/>
    </location>
</feature>
<evidence type="ECO:0000256" key="2">
    <source>
        <dbReference type="ARBA" id="ARBA00022525"/>
    </source>
</evidence>
<dbReference type="PROSITE" id="PS50240">
    <property type="entry name" value="TRYPSIN_DOM"/>
    <property type="match status" value="1"/>
</dbReference>
<dbReference type="InterPro" id="IPR001314">
    <property type="entry name" value="Peptidase_S1A"/>
</dbReference>
<dbReference type="GO" id="GO:0004252">
    <property type="term" value="F:serine-type endopeptidase activity"/>
    <property type="evidence" value="ECO:0007669"/>
    <property type="project" value="InterPro"/>
</dbReference>
<dbReference type="PANTHER" id="PTHR24271">
    <property type="entry name" value="KALLIKREIN-RELATED"/>
    <property type="match status" value="1"/>
</dbReference>
<dbReference type="InterPro" id="IPR018114">
    <property type="entry name" value="TRYPSIN_HIS"/>
</dbReference>
<evidence type="ECO:0000256" key="7">
    <source>
        <dbReference type="ARBA" id="ARBA00023145"/>
    </source>
</evidence>
<proteinExistence type="predicted"/>
<keyword evidence="5 9" id="KW-0378">Hydrolase</keyword>
<evidence type="ECO:0000256" key="1">
    <source>
        <dbReference type="ARBA" id="ARBA00004613"/>
    </source>
</evidence>
<dbReference type="PROSITE" id="PS00134">
    <property type="entry name" value="TRYPSIN_HIS"/>
    <property type="match status" value="1"/>
</dbReference>
<reference evidence="11" key="1">
    <citation type="journal article" date="2021" name="Cell">
        <title>Tracing the genetic footprints of vertebrate landing in non-teleost ray-finned fishes.</title>
        <authorList>
            <person name="Bi X."/>
            <person name="Wang K."/>
            <person name="Yang L."/>
            <person name="Pan H."/>
            <person name="Jiang H."/>
            <person name="Wei Q."/>
            <person name="Fang M."/>
            <person name="Yu H."/>
            <person name="Zhu C."/>
            <person name="Cai Y."/>
            <person name="He Y."/>
            <person name="Gan X."/>
            <person name="Zeng H."/>
            <person name="Yu D."/>
            <person name="Zhu Y."/>
            <person name="Jiang H."/>
            <person name="Qiu Q."/>
            <person name="Yang H."/>
            <person name="Zhang Y.E."/>
            <person name="Wang W."/>
            <person name="Zhu M."/>
            <person name="He S."/>
            <person name="Zhang G."/>
        </authorList>
    </citation>
    <scope>NUCLEOTIDE SEQUENCE</scope>
    <source>
        <strain evidence="11">Allg_001</strain>
    </source>
</reference>
<dbReference type="PROSITE" id="PS00135">
    <property type="entry name" value="TRYPSIN_SER"/>
    <property type="match status" value="1"/>
</dbReference>
<dbReference type="SMART" id="SM00020">
    <property type="entry name" value="Tryp_SPc"/>
    <property type="match status" value="1"/>
</dbReference>
<comment type="subcellular location">
    <subcellularLocation>
        <location evidence="1">Secreted</location>
    </subcellularLocation>
</comment>
<dbReference type="FunFam" id="2.40.10.10:FF:000120">
    <property type="entry name" value="Putative serine protease"/>
    <property type="match status" value="1"/>
</dbReference>
<gene>
    <name evidence="11" type="primary">Cfd_2</name>
    <name evidence="11" type="ORF">GTO95_0013559</name>
</gene>
<evidence type="ECO:0000256" key="3">
    <source>
        <dbReference type="ARBA" id="ARBA00022670"/>
    </source>
</evidence>
<keyword evidence="12" id="KW-1185">Reference proteome</keyword>
<evidence type="ECO:0000256" key="4">
    <source>
        <dbReference type="ARBA" id="ARBA00022729"/>
    </source>
</evidence>
<comment type="caution">
    <text evidence="11">The sequence shown here is derived from an EMBL/GenBank/DDBJ whole genome shotgun (WGS) entry which is preliminary data.</text>
</comment>
<organism evidence="11 12">
    <name type="scientific">Atractosteus spatula</name>
    <name type="common">Alligator gar</name>
    <name type="synonym">Lepisosteus spatula</name>
    <dbReference type="NCBI Taxonomy" id="7917"/>
    <lineage>
        <taxon>Eukaryota</taxon>
        <taxon>Metazoa</taxon>
        <taxon>Chordata</taxon>
        <taxon>Craniata</taxon>
        <taxon>Vertebrata</taxon>
        <taxon>Euteleostomi</taxon>
        <taxon>Actinopterygii</taxon>
        <taxon>Neopterygii</taxon>
        <taxon>Holostei</taxon>
        <taxon>Semionotiformes</taxon>
        <taxon>Lepisosteidae</taxon>
        <taxon>Atractosteus</taxon>
    </lineage>
</organism>
<dbReference type="EMBL" id="JAAWVO010062597">
    <property type="protein sequence ID" value="MBN3323017.1"/>
    <property type="molecule type" value="Genomic_DNA"/>
</dbReference>
<dbReference type="Proteomes" id="UP000736164">
    <property type="component" value="Unassembled WGS sequence"/>
</dbReference>
<evidence type="ECO:0000256" key="5">
    <source>
        <dbReference type="ARBA" id="ARBA00022801"/>
    </source>
</evidence>
<keyword evidence="7" id="KW-0865">Zymogen</keyword>
<sequence>PAALLCINDVISSADSLRIIRGNDAAPHSRPYMASIQKNGQHYCGGFLVARQWVMSAAHCFTEQEERRSKIVLGAHSLGVSEDTKQVFEIQACYSHPEFLPDQGFDNDIALLKLDREAILTAAVQPVAFQRGGQQVPEGTQCSAAGWGWTSNSGNLPGVLQEVSVEVLGRRLCARSDYYGEKFTENMMCASKCDKNNKKLCKDTCKGDSGGPLVCDGKAAGITSHAGVKCGWKKKPGVYTVISRYTAWLQSIMGQRD</sequence>
<dbReference type="AlphaFoldDB" id="A0A8J7TGP4"/>
<feature type="domain" description="Peptidase S1" evidence="10">
    <location>
        <begin position="19"/>
        <end position="254"/>
    </location>
</feature>
<dbReference type="CDD" id="cd00190">
    <property type="entry name" value="Tryp_SPc"/>
    <property type="match status" value="1"/>
</dbReference>
<dbReference type="Gene3D" id="2.40.10.10">
    <property type="entry name" value="Trypsin-like serine proteases"/>
    <property type="match status" value="2"/>
</dbReference>
<feature type="non-terminal residue" evidence="11">
    <location>
        <position position="257"/>
    </location>
</feature>
<evidence type="ECO:0000313" key="11">
    <source>
        <dbReference type="EMBL" id="MBN3323017.1"/>
    </source>
</evidence>
<accession>A0A8J7TGP4</accession>
<evidence type="ECO:0000259" key="10">
    <source>
        <dbReference type="PROSITE" id="PS50240"/>
    </source>
</evidence>
<dbReference type="GO" id="GO:0005576">
    <property type="term" value="C:extracellular region"/>
    <property type="evidence" value="ECO:0007669"/>
    <property type="project" value="UniProtKB-SubCell"/>
</dbReference>
<dbReference type="InterPro" id="IPR009003">
    <property type="entry name" value="Peptidase_S1_PA"/>
</dbReference>
<evidence type="ECO:0000256" key="8">
    <source>
        <dbReference type="ARBA" id="ARBA00023157"/>
    </source>
</evidence>
<keyword evidence="4" id="KW-0732">Signal</keyword>
<evidence type="ECO:0000256" key="9">
    <source>
        <dbReference type="RuleBase" id="RU363034"/>
    </source>
</evidence>
<dbReference type="GO" id="GO:0006508">
    <property type="term" value="P:proteolysis"/>
    <property type="evidence" value="ECO:0007669"/>
    <property type="project" value="UniProtKB-KW"/>
</dbReference>
<dbReference type="Pfam" id="PF00089">
    <property type="entry name" value="Trypsin"/>
    <property type="match status" value="1"/>
</dbReference>
<protein>
    <submittedName>
        <fullName evidence="11">CFAD factor</fullName>
    </submittedName>
</protein>
<keyword evidence="3 9" id="KW-0645">Protease</keyword>
<evidence type="ECO:0000313" key="12">
    <source>
        <dbReference type="Proteomes" id="UP000736164"/>
    </source>
</evidence>